<dbReference type="PROSITE" id="PS51898">
    <property type="entry name" value="TYR_RECOMBINASE"/>
    <property type="match status" value="1"/>
</dbReference>
<dbReference type="EMBL" id="FXTT01000007">
    <property type="protein sequence ID" value="SMP36668.1"/>
    <property type="molecule type" value="Genomic_DNA"/>
</dbReference>
<dbReference type="InterPro" id="IPR050090">
    <property type="entry name" value="Tyrosine_recombinase_XerCD"/>
</dbReference>
<comment type="caution">
    <text evidence="4">The sequence shown here is derived from an EMBL/GenBank/DDBJ whole genome shotgun (WGS) entry which is preliminary data.</text>
</comment>
<evidence type="ECO:0000259" key="3">
    <source>
        <dbReference type="PROSITE" id="PS51898"/>
    </source>
</evidence>
<dbReference type="Gene3D" id="1.10.443.10">
    <property type="entry name" value="Intergrase catalytic core"/>
    <property type="match status" value="1"/>
</dbReference>
<dbReference type="InterPro" id="IPR002104">
    <property type="entry name" value="Integrase_catalytic"/>
</dbReference>
<reference evidence="4 5" key="1">
    <citation type="submission" date="2017-05" db="EMBL/GenBank/DDBJ databases">
        <authorList>
            <person name="Varghese N."/>
            <person name="Submissions S."/>
        </authorList>
    </citation>
    <scope>NUCLEOTIDE SEQUENCE [LARGE SCALE GENOMIC DNA]</scope>
    <source>
        <strain evidence="4 5">DSM 15949</strain>
    </source>
</reference>
<dbReference type="PANTHER" id="PTHR30349:SF64">
    <property type="entry name" value="PROPHAGE INTEGRASE INTD-RELATED"/>
    <property type="match status" value="1"/>
</dbReference>
<organism evidence="4 5">
    <name type="scientific">Roseibium denhamense</name>
    <dbReference type="NCBI Taxonomy" id="76305"/>
    <lineage>
        <taxon>Bacteria</taxon>
        <taxon>Pseudomonadati</taxon>
        <taxon>Pseudomonadota</taxon>
        <taxon>Alphaproteobacteria</taxon>
        <taxon>Hyphomicrobiales</taxon>
        <taxon>Stappiaceae</taxon>
        <taxon>Roseibium</taxon>
    </lineage>
</organism>
<evidence type="ECO:0000313" key="5">
    <source>
        <dbReference type="Proteomes" id="UP001157914"/>
    </source>
</evidence>
<gene>
    <name evidence="4" type="ORF">SAMN06265374_4235</name>
</gene>
<feature type="domain" description="Tyr recombinase" evidence="3">
    <location>
        <begin position="163"/>
        <end position="351"/>
    </location>
</feature>
<keyword evidence="1" id="KW-0229">DNA integration</keyword>
<name>A0ABY1PN44_9HYPH</name>
<evidence type="ECO:0000256" key="1">
    <source>
        <dbReference type="ARBA" id="ARBA00022908"/>
    </source>
</evidence>
<dbReference type="SUPFAM" id="SSF56349">
    <property type="entry name" value="DNA breaking-rejoining enzymes"/>
    <property type="match status" value="1"/>
</dbReference>
<dbReference type="CDD" id="cd00796">
    <property type="entry name" value="INT_Rci_Hp1_C"/>
    <property type="match status" value="1"/>
</dbReference>
<keyword evidence="5" id="KW-1185">Reference proteome</keyword>
<dbReference type="Pfam" id="PF00589">
    <property type="entry name" value="Phage_integrase"/>
    <property type="match status" value="1"/>
</dbReference>
<dbReference type="InterPro" id="IPR013762">
    <property type="entry name" value="Integrase-like_cat_sf"/>
</dbReference>
<dbReference type="PANTHER" id="PTHR30349">
    <property type="entry name" value="PHAGE INTEGRASE-RELATED"/>
    <property type="match status" value="1"/>
</dbReference>
<protein>
    <submittedName>
        <fullName evidence="4">Site-specific recombinase XerD</fullName>
    </submittedName>
</protein>
<accession>A0ABY1PN44</accession>
<dbReference type="InterPro" id="IPR011010">
    <property type="entry name" value="DNA_brk_join_enz"/>
</dbReference>
<sequence>MPRPADPPKLKKRKNRPFFFIVFHDAETGKRRECSTGTSNRDEAEEKLEDFLRDRRTQRTGRPVPPHKMKIAQTLDDYANFKMGKKAAERLSYSLSNLLTFWQDKTVDQINPETVEQYWRSSSRKRSTCRRELTDLRSAVNHSIKMNRLQEFRFPELPKDSKPRKRWLTQSEYVRLFWAAGDEYRSKFTLRLFLMIAFYTGARKSAIMELEWTQIDFKAGKLNFNKDGAEFDEEVDSEGGKPRSHIPMPPELLRHLKRRFDLYGKKTDFVFHQKHNPARRVKSIDRGFRQAAKKAGLKQVTPHTLRHTRVSLLVQAGEKISDVSEYMAMSFQTLEKVYSHFNNDHIREMAQRLGRSRNARRTNSTEREIREKSEIFENTKNREIS</sequence>
<evidence type="ECO:0000256" key="2">
    <source>
        <dbReference type="ARBA" id="ARBA00023172"/>
    </source>
</evidence>
<dbReference type="RefSeq" id="WP_155192385.1">
    <property type="nucleotide sequence ID" value="NZ_BAAAEA010000005.1"/>
</dbReference>
<dbReference type="Proteomes" id="UP001157914">
    <property type="component" value="Unassembled WGS sequence"/>
</dbReference>
<proteinExistence type="predicted"/>
<keyword evidence="2" id="KW-0233">DNA recombination</keyword>
<evidence type="ECO:0000313" key="4">
    <source>
        <dbReference type="EMBL" id="SMP36668.1"/>
    </source>
</evidence>